<dbReference type="Gene3D" id="2.30.38.10">
    <property type="entry name" value="Luciferase, Domain 3"/>
    <property type="match status" value="3"/>
</dbReference>
<dbReference type="InterPro" id="IPR001242">
    <property type="entry name" value="Condensation_dom"/>
</dbReference>
<dbReference type="Pfam" id="PF00550">
    <property type="entry name" value="PP-binding"/>
    <property type="match status" value="3"/>
</dbReference>
<evidence type="ECO:0000313" key="6">
    <source>
        <dbReference type="EMBL" id="RDD79733.1"/>
    </source>
</evidence>
<dbReference type="PROSITE" id="PS50075">
    <property type="entry name" value="CARRIER"/>
    <property type="match status" value="3"/>
</dbReference>
<protein>
    <submittedName>
        <fullName evidence="6">Amino acid adenylation domain-containing protein</fullName>
    </submittedName>
</protein>
<dbReference type="CDD" id="cd19540">
    <property type="entry name" value="LCL_NRPS-like"/>
    <property type="match status" value="4"/>
</dbReference>
<dbReference type="GO" id="GO:0044550">
    <property type="term" value="P:secondary metabolite biosynthetic process"/>
    <property type="evidence" value="ECO:0007669"/>
    <property type="project" value="UniProtKB-ARBA"/>
</dbReference>
<feature type="domain" description="Carrier" evidence="5">
    <location>
        <begin position="973"/>
        <end position="1048"/>
    </location>
</feature>
<dbReference type="SMART" id="SM00823">
    <property type="entry name" value="PKS_PP"/>
    <property type="match status" value="3"/>
</dbReference>
<dbReference type="FunFam" id="1.10.1200.10:FF:000016">
    <property type="entry name" value="Non-ribosomal peptide synthase"/>
    <property type="match status" value="1"/>
</dbReference>
<dbReference type="FunFam" id="2.30.38.10:FF:000001">
    <property type="entry name" value="Non-ribosomal peptide synthetase PvdI"/>
    <property type="match status" value="3"/>
</dbReference>
<gene>
    <name evidence="6" type="ORF">DVJ77_20835</name>
</gene>
<dbReference type="OrthoDB" id="9030879at2"/>
<feature type="non-terminal residue" evidence="6">
    <location>
        <position position="3722"/>
    </location>
</feature>
<dbReference type="SUPFAM" id="SSF47336">
    <property type="entry name" value="ACP-like"/>
    <property type="match status" value="3"/>
</dbReference>
<dbReference type="CDD" id="cd05930">
    <property type="entry name" value="A_NRPS"/>
    <property type="match status" value="2"/>
</dbReference>
<dbReference type="Pfam" id="PF00668">
    <property type="entry name" value="Condensation"/>
    <property type="match status" value="4"/>
</dbReference>
<dbReference type="FunFam" id="1.10.1200.10:FF:000005">
    <property type="entry name" value="Nonribosomal peptide synthetase 1"/>
    <property type="match status" value="2"/>
</dbReference>
<dbReference type="GO" id="GO:0072330">
    <property type="term" value="P:monocarboxylic acid biosynthetic process"/>
    <property type="evidence" value="ECO:0007669"/>
    <property type="project" value="UniProtKB-ARBA"/>
</dbReference>
<dbReference type="Gene3D" id="3.30.300.30">
    <property type="match status" value="3"/>
</dbReference>
<evidence type="ECO:0000256" key="2">
    <source>
        <dbReference type="ARBA" id="ARBA00006432"/>
    </source>
</evidence>
<dbReference type="GO" id="GO:0031177">
    <property type="term" value="F:phosphopantetheine binding"/>
    <property type="evidence" value="ECO:0007669"/>
    <property type="project" value="InterPro"/>
</dbReference>
<dbReference type="FunFam" id="3.30.300.30:FF:000010">
    <property type="entry name" value="Enterobactin synthetase component F"/>
    <property type="match status" value="3"/>
</dbReference>
<dbReference type="NCBIfam" id="TIGR01733">
    <property type="entry name" value="AA-adenyl-dom"/>
    <property type="match status" value="3"/>
</dbReference>
<dbReference type="Proteomes" id="UP000253782">
    <property type="component" value="Unassembled WGS sequence"/>
</dbReference>
<dbReference type="InterPro" id="IPR006162">
    <property type="entry name" value="Ppantetheine_attach_site"/>
</dbReference>
<dbReference type="InterPro" id="IPR025110">
    <property type="entry name" value="AMP-bd_C"/>
</dbReference>
<dbReference type="FunFam" id="3.40.50.12780:FF:000012">
    <property type="entry name" value="Non-ribosomal peptide synthetase"/>
    <property type="match status" value="3"/>
</dbReference>
<dbReference type="InterPro" id="IPR036736">
    <property type="entry name" value="ACP-like_sf"/>
</dbReference>
<evidence type="ECO:0000313" key="7">
    <source>
        <dbReference type="Proteomes" id="UP000253782"/>
    </source>
</evidence>
<dbReference type="InterPro" id="IPR010071">
    <property type="entry name" value="AA_adenyl_dom"/>
</dbReference>
<keyword evidence="7" id="KW-1185">Reference proteome</keyword>
<evidence type="ECO:0000256" key="4">
    <source>
        <dbReference type="ARBA" id="ARBA00022553"/>
    </source>
</evidence>
<dbReference type="SUPFAM" id="SSF56801">
    <property type="entry name" value="Acetyl-CoA synthetase-like"/>
    <property type="match status" value="4"/>
</dbReference>
<dbReference type="FunFam" id="3.40.50.980:FF:000001">
    <property type="entry name" value="Non-ribosomal peptide synthetase"/>
    <property type="match status" value="3"/>
</dbReference>
<comment type="cofactor">
    <cofactor evidence="1">
        <name>pantetheine 4'-phosphate</name>
        <dbReference type="ChEBI" id="CHEBI:47942"/>
    </cofactor>
</comment>
<dbReference type="Gene3D" id="3.40.50.980">
    <property type="match status" value="6"/>
</dbReference>
<dbReference type="Gene3D" id="3.30.559.10">
    <property type="entry name" value="Chloramphenicol acetyltransferase-like domain"/>
    <property type="match status" value="4"/>
</dbReference>
<dbReference type="PANTHER" id="PTHR45527">
    <property type="entry name" value="NONRIBOSOMAL PEPTIDE SYNTHETASE"/>
    <property type="match status" value="1"/>
</dbReference>
<keyword evidence="3" id="KW-0596">Phosphopantetheine</keyword>
<dbReference type="SUPFAM" id="SSF52777">
    <property type="entry name" value="CoA-dependent acyltransferases"/>
    <property type="match status" value="8"/>
</dbReference>
<dbReference type="Pfam" id="PF00501">
    <property type="entry name" value="AMP-binding"/>
    <property type="match status" value="4"/>
</dbReference>
<feature type="domain" description="Carrier" evidence="5">
    <location>
        <begin position="2022"/>
        <end position="2097"/>
    </location>
</feature>
<evidence type="ECO:0000259" key="5">
    <source>
        <dbReference type="PROSITE" id="PS50075"/>
    </source>
</evidence>
<dbReference type="EMBL" id="QQAH01000030">
    <property type="protein sequence ID" value="RDD79733.1"/>
    <property type="molecule type" value="Genomic_DNA"/>
</dbReference>
<dbReference type="FunFam" id="3.30.559.30:FF:000001">
    <property type="entry name" value="Non-ribosomal peptide synthetase"/>
    <property type="match status" value="3"/>
</dbReference>
<dbReference type="FunFam" id="3.30.559.10:FF:000012">
    <property type="entry name" value="Non-ribosomal peptide synthetase"/>
    <property type="match status" value="2"/>
</dbReference>
<dbReference type="InterPro" id="IPR045851">
    <property type="entry name" value="AMP-bd_C_sf"/>
</dbReference>
<dbReference type="InterPro" id="IPR020845">
    <property type="entry name" value="AMP-binding_CS"/>
</dbReference>
<dbReference type="RefSeq" id="WP_114847467.1">
    <property type="nucleotide sequence ID" value="NZ_JBHSPE010000015.1"/>
</dbReference>
<dbReference type="PROSITE" id="PS00012">
    <property type="entry name" value="PHOSPHOPANTETHEINE"/>
    <property type="match status" value="3"/>
</dbReference>
<evidence type="ECO:0000256" key="1">
    <source>
        <dbReference type="ARBA" id="ARBA00001957"/>
    </source>
</evidence>
<dbReference type="GO" id="GO:0005829">
    <property type="term" value="C:cytosol"/>
    <property type="evidence" value="ECO:0007669"/>
    <property type="project" value="TreeGrafter"/>
</dbReference>
<dbReference type="InterPro" id="IPR009081">
    <property type="entry name" value="PP-bd_ACP"/>
</dbReference>
<accession>A0A369UHB0</accession>
<dbReference type="InterPro" id="IPR023213">
    <property type="entry name" value="CAT-like_dom_sf"/>
</dbReference>
<dbReference type="GO" id="GO:0003824">
    <property type="term" value="F:catalytic activity"/>
    <property type="evidence" value="ECO:0007669"/>
    <property type="project" value="InterPro"/>
</dbReference>
<dbReference type="NCBIfam" id="NF003417">
    <property type="entry name" value="PRK04813.1"/>
    <property type="match status" value="4"/>
</dbReference>
<dbReference type="PROSITE" id="PS00455">
    <property type="entry name" value="AMP_BINDING"/>
    <property type="match status" value="3"/>
</dbReference>
<comment type="similarity">
    <text evidence="2">Belongs to the ATP-dependent AMP-binding enzyme family.</text>
</comment>
<sequence>MVDASFSTSYAEPIPLSFAQKRLWFTYQLEGRSAAYNMPFALRFEGELNRAALKQALADVVERHETLRTVVKDTGETAEQFVIDTVCVELPLIELTTDEASLPDALKDAAGYNFDLEREIPMRAWLFALSENSHVLLVVLHHIACDGWSLAPLTMDLSTAYTARCAGTAPAWEPLPVQYADYTLWQRELLGEESDPDSLIARQSSYWKHTLAELPEQLNIATDRPYPQIASHRGDAVYFTLETELHQRVHALAREHQATPFMVLHAALVVLLSKLGAGDDIVLGSPIAGRTDEGLHDLVGFFVNNLVLRVDMSGNPSFEQLLARVRSADLAAYEHQDMPFERLVEILNPTRSLSHQPLFQATVVLQNNADASLELPGLRVSAEPLHELSAKNDLYFTFIEQDASADEPGAFLASIDYATDLFDQATAERIAQRLMRVLHQVVAAPTRPLSEIDVLDAEEREQLLFHWNDSARALPATTLPDLFEQRVQATPDAPAVIFGDTVLSYAELDSKANQLARHLLDMGVGPESLVALCVERSPLFSIGLLGILKAGAAYLPIDPNYPAERVAWMLNDAMTPVLITEAAVIERLPAHWAQLVELDTDGALIATQPASAPARESLPDSLAYMIYTSGSTGTPKGVALSHRGVASLIASQIEHFTVTPASRVLQFASASFDAAFWECCMGLLSGAQLVFAPSDELIPGDALVQLLRRHAITHVTLPPAALPVMSADNLPDCAQLIVAGDACPPAQVARWSEGRRMFNAYGPTETTVCATIGAPLRGAVAPTIGRPIANAQVYILDAAMQPVPVGVAGDLYLAGQGLARGYFQRPALTAERFVANPFTPGQRMYRSGDLARWLPDGELDFLGRVDHQVKVRGFRIELGEIEAALARLPNVAQSVVLAREDLTGQKQLVGYVVANEGTTLDPAALRQALAGPLPDYMVPAAIVLLDALPLTPNGKLDRKALPAPDYASAERRAPRTPQETALAGLFAEVLGLERVGIDDSFFDLGGHSLLATRLVSRIRATLDVELAIRTLFEHPCVAALAQQLDGAESGRAPLRAMPRPERLPLSFAQQRLWFIQQLEGPSGTYNIPLALRLQGRLNREALIQALHDLSTRHESLRTVFVEVEGVACQHIIAAEHAWPALTELTLELPALEQAVAEAATRGFDLATQSPLRVHLFRLGEQEYVLLLVLHHIAGDGWSLTPLLRDLSQAYAARLERQAPTWSPLPVQYADYSLWQRELLGEESNPDSLIALQGAYWKRTLAELPEQLAIPTDRPRPAVASYRGKAIQFQLGADLHRRLLHLAREQHATLFMVLHAAFAVLLGKLGAGEDIAIGSPIAGRTDDALNELIGFFINTLVLRTDLSGNPSFRELLERVRVADLAAYAHQDLPFERLVEMLNPNRSLAHQPLFQVMLDLQSGQASEFALPGLSLRDEPLGVASVKCDLNLVFVECHTPDGAADGLFASIDYTTDLFDEASVRQLAQRLSRVLERVAQAPDTSIAGIGLLDDAERQQLLHDANATTKPVLQHTAIARFEQQVRRTPDAIALVSGDNELSYAELNRRANYLAHRLIGKGIGPEQLVAIALPRSPDALVAILAVLKSGGAYLPLDLNYPADRLRLMLEDARPSLVIGGEAARAWLATGYPLLAPDCDEDGAAWADPDDTSRLLPLTLQHPAYVIYTSGSTGLPKGVVVSHGNLNDFVTWAVAYFGERLARVWLSTSLCFDVSVFELFAPLCSGGRVQLVQDLLDLAEQPREWFEGSLISTVPSALSGVLEQGLSLQGVHSMVLAGEALPAALLERLAHEWPQCQVANLYGPTEATVYVTGWDGEDASASGIGGPLTNTRVYVLDAGLQPVPVGVPGELYLAGDGLARGYLKRPALTAERFVANPFTSGERMYRTGDLVRWRAGGELDFLGRVDHQVKVRGFRIELGEIEAALTRQPGVAHGVVVAREDQPGHKQLVGYAVAAEGVVLDPAMLRQALAGPLPDYMVPAAIVLLDALPLTPNGKLDRKALPAPDYTRAESRQPRTPQEIILATLFAEVLGLDKVGIDDSFFDLGGHSLLATRLVSRIRATLDVELAIRTLFEYSSVATLAQQLANAERGRAPLRSMPRPEYLPLSFAQQRLWFIQQMEGASGTYNIPLALRLHGALNRQALTQALHDVIARHESLRTVFTETQGVAYQHILAAEQARPHLIEHRIDEAGFAQALADASMQGFELATQSPLRTHVFELGEHQHVLLLVLHHIAGDGWSLAPLLRDLSAAYAARVEQQAPTWSPLPVQYADYSLWQRELLGEESDPDSAIEKQCAYWRRQLAALPEQLNLPSDRPRPAVASYRGDVVRFQLDAELHRGLLHLAREQHATLFMVLHAAFALLLSKLGAGEDIAIGSPIAGRTDDALNDLIGFFLNTLVLRTDLSGNPSFRELLERVRATDLAAYAHQDLPFERLVEMLNPVRSLAHQPLFQVMLMLQNNQEADLALPGLAVQPEEIGKSIAKFDLRLAMGEQWDADGLPAGIAAELEYACDLFDADSMQTLVARLTDLLRAVVANPAVSPAQISLLISTERSLLEQWNDTTQGRAAATLPELFERQAQATPDTIALVFGQHMLSYAELNRRANQLAHRLIDCGVGSEQLIALAMPRSIELVIALLAILKSGAAYLPVDPAYPPERIAAMLNDARPAGILSTVEAAASLPAGARLILVDDTASVNAAFPPAHNPTDSERLRPLRPEHAAYVIYTSGSTGQPKGVCIPHRNAAGYLRFLASNYAVGAQDVVLNLTSISFDPSIRDMLCPLLAGARLVMIDDASARDPAACLQALHRHAVTSVLSMTPSLLHELVAAQQAAPCELQLRQLLTCGEALRGELLLRAMDALGCTVLANQYGPTECTMTSTWKAFRRGDYVDGPVPVGRLVDNAQAYVLDAGLQQVPVGVPGELYLAGDGLARGYLKRPALTAERFVANPFTPGERMYRTGDLVRWLAGGELDFLGRVDHQVKVRGFRIELGEIEAALTRQPGVAHGVVVAREDQPGHKQLVGYAVAAEGVALDPAALRQALAGPLPDYMVPAAIVLLDALPLTPNGKLDRKALPAPDYTRAESRQPRTPQEIILATLFAEVLGLDNVGIDDSFFDLGGHSLLATRLVSRIRATLDVELAIRTLFEHPSVVALAQQLDSAERGRAPLRAMPRPERLPLSFAQQRLWFIQQLEGPGGTYNMPLALRLHGTLNRQALTQALHDVIARHESLRTVFAETQGVAYQHILAVEQARPHLIEHRIDEAGFAQALADASMQGFELATQSPLRTHVFELGEHQHVLLLVLHHIAGDGWSLAPLLRDLSAAYAARVEQQAPTWSPLPVQYADYSLWQRELLGEEADPDSAIEKQCAYWRRQLAALPEQLNLPSDRPRPAVASYRGDVVRFQLDAELHRGLLHLAREQHATLFMVLHAAFALLLSKLGAGEDITIGSPIAGRTDDALHDLIGFFVNTLVLRTDLSGNPSFRELLERVRATDLAAYAHQDLPFERLVEMLNPVRSLAHQPLFQVMLLLQNNHVDEPVFAGLQTQPQALDKSIAKFDLRLSLGETRMSDGAAGGIVGELEYSCDLFERATAERFASRLERLLTAIVAAPARSIDALSLLDDAEREQVVVNWNATTRALPALSFPVLFEQQVSRAPDAIAAVFEQERLTYAELNARANRLARALVAQGIGPEQAVAVALPRSLDMLVALLAVLKSGAAYLPLDL</sequence>
<dbReference type="Gene3D" id="1.10.1200.10">
    <property type="entry name" value="ACP-like"/>
    <property type="match status" value="3"/>
</dbReference>
<feature type="domain" description="Carrier" evidence="5">
    <location>
        <begin position="3087"/>
        <end position="3162"/>
    </location>
</feature>
<dbReference type="InterPro" id="IPR000873">
    <property type="entry name" value="AMP-dep_synth/lig_dom"/>
</dbReference>
<keyword evidence="4" id="KW-0597">Phosphoprotein</keyword>
<dbReference type="Gene3D" id="3.30.559.30">
    <property type="entry name" value="Nonribosomal peptide synthetase, condensation domain"/>
    <property type="match status" value="4"/>
</dbReference>
<reference evidence="6 7" key="1">
    <citation type="submission" date="2018-07" db="EMBL/GenBank/DDBJ databases">
        <title>Dyella tabacisoli L4-6T, whole genome shotgun sequence.</title>
        <authorList>
            <person name="Zhou X.-K."/>
            <person name="Li W.-J."/>
            <person name="Duan Y.-Q."/>
        </authorList>
    </citation>
    <scope>NUCLEOTIDE SEQUENCE [LARGE SCALE GENOMIC DNA]</scope>
    <source>
        <strain evidence="6 7">L4-6</strain>
    </source>
</reference>
<comment type="caution">
    <text evidence="6">The sequence shown here is derived from an EMBL/GenBank/DDBJ whole genome shotgun (WGS) entry which is preliminary data.</text>
</comment>
<dbReference type="GO" id="GO:0043041">
    <property type="term" value="P:amino acid activation for nonribosomal peptide biosynthetic process"/>
    <property type="evidence" value="ECO:0007669"/>
    <property type="project" value="TreeGrafter"/>
</dbReference>
<name>A0A369UHB0_9GAMM</name>
<dbReference type="InterPro" id="IPR020806">
    <property type="entry name" value="PKS_PP-bd"/>
</dbReference>
<dbReference type="CDD" id="cd17652">
    <property type="entry name" value="A_NRPS_CmdD_like"/>
    <property type="match status" value="1"/>
</dbReference>
<evidence type="ECO:0000256" key="3">
    <source>
        <dbReference type="ARBA" id="ARBA00022450"/>
    </source>
</evidence>
<organism evidence="6 7">
    <name type="scientific">Dyella tabacisoli</name>
    <dbReference type="NCBI Taxonomy" id="2282381"/>
    <lineage>
        <taxon>Bacteria</taxon>
        <taxon>Pseudomonadati</taxon>
        <taxon>Pseudomonadota</taxon>
        <taxon>Gammaproteobacteria</taxon>
        <taxon>Lysobacterales</taxon>
        <taxon>Rhodanobacteraceae</taxon>
        <taxon>Dyella</taxon>
    </lineage>
</organism>
<dbReference type="Pfam" id="PF13193">
    <property type="entry name" value="AMP-binding_C"/>
    <property type="match status" value="3"/>
</dbReference>
<dbReference type="Gene3D" id="3.40.50.12780">
    <property type="entry name" value="N-terminal domain of ligase-like"/>
    <property type="match status" value="1"/>
</dbReference>
<dbReference type="PANTHER" id="PTHR45527:SF1">
    <property type="entry name" value="FATTY ACID SYNTHASE"/>
    <property type="match status" value="1"/>
</dbReference>
<dbReference type="InterPro" id="IPR042099">
    <property type="entry name" value="ANL_N_sf"/>
</dbReference>
<proteinExistence type="inferred from homology"/>